<dbReference type="FunFam" id="1.10.10.10:FF:000091">
    <property type="entry name" value="Cullin 3"/>
    <property type="match status" value="1"/>
</dbReference>
<dbReference type="PANTHER" id="PTHR11932">
    <property type="entry name" value="CULLIN"/>
    <property type="match status" value="1"/>
</dbReference>
<dbReference type="Pfam" id="PF26557">
    <property type="entry name" value="Cullin_AB"/>
    <property type="match status" value="1"/>
</dbReference>
<dbReference type="OrthoDB" id="27073at2759"/>
<keyword evidence="2" id="KW-1017">Isopeptide bond</keyword>
<protein>
    <recommendedName>
        <fullName evidence="7">Cullin family profile domain-containing protein</fullName>
    </recommendedName>
</protein>
<dbReference type="FunFam" id="1.20.1310.10:FF:000001">
    <property type="entry name" value="Cullin 3"/>
    <property type="match status" value="1"/>
</dbReference>
<dbReference type="InterPro" id="IPR036390">
    <property type="entry name" value="WH_DNA-bd_sf"/>
</dbReference>
<dbReference type="PROSITE" id="PS50069">
    <property type="entry name" value="CULLIN_2"/>
    <property type="match status" value="1"/>
</dbReference>
<evidence type="ECO:0000256" key="3">
    <source>
        <dbReference type="ARBA" id="ARBA00022843"/>
    </source>
</evidence>
<dbReference type="GO" id="GO:0080090">
    <property type="term" value="P:regulation of primary metabolic process"/>
    <property type="evidence" value="ECO:0007669"/>
    <property type="project" value="UniProtKB-ARBA"/>
</dbReference>
<dbReference type="AlphaFoldDB" id="A0A0C2XFE0"/>
<dbReference type="GO" id="GO:0043161">
    <property type="term" value="P:proteasome-mediated ubiquitin-dependent protein catabolic process"/>
    <property type="evidence" value="ECO:0007669"/>
    <property type="project" value="UniProtKB-ARBA"/>
</dbReference>
<keyword evidence="3" id="KW-0832">Ubl conjugation</keyword>
<comment type="similarity">
    <text evidence="1 4 5">Belongs to the cullin family.</text>
</comment>
<dbReference type="FunFam" id="1.20.1310.10:FF:000036">
    <property type="entry name" value="SCF ubiquitin ligase subunit CulC, putative"/>
    <property type="match status" value="1"/>
</dbReference>
<dbReference type="InterPro" id="IPR045093">
    <property type="entry name" value="Cullin"/>
</dbReference>
<dbReference type="Pfam" id="PF00888">
    <property type="entry name" value="Cullin"/>
    <property type="match status" value="1"/>
</dbReference>
<organism evidence="8 9">
    <name type="scientific">Amanita muscaria (strain Koide BX008)</name>
    <dbReference type="NCBI Taxonomy" id="946122"/>
    <lineage>
        <taxon>Eukaryota</taxon>
        <taxon>Fungi</taxon>
        <taxon>Dikarya</taxon>
        <taxon>Basidiomycota</taxon>
        <taxon>Agaricomycotina</taxon>
        <taxon>Agaricomycetes</taxon>
        <taxon>Agaricomycetidae</taxon>
        <taxon>Agaricales</taxon>
        <taxon>Pluteineae</taxon>
        <taxon>Amanitaceae</taxon>
        <taxon>Amanita</taxon>
    </lineage>
</organism>
<dbReference type="InParanoid" id="A0A0C2XFE0"/>
<dbReference type="GO" id="GO:0031625">
    <property type="term" value="F:ubiquitin protein ligase binding"/>
    <property type="evidence" value="ECO:0007669"/>
    <property type="project" value="InterPro"/>
</dbReference>
<dbReference type="InterPro" id="IPR001373">
    <property type="entry name" value="Cullin_N"/>
</dbReference>
<feature type="domain" description="Cullin family profile" evidence="7">
    <location>
        <begin position="423"/>
        <end position="656"/>
    </location>
</feature>
<gene>
    <name evidence="8" type="ORF">M378DRAFT_22743</name>
</gene>
<dbReference type="Proteomes" id="UP000054549">
    <property type="component" value="Unassembled WGS sequence"/>
</dbReference>
<dbReference type="InterPro" id="IPR016159">
    <property type="entry name" value="Cullin_repeat-like_dom_sf"/>
</dbReference>
<dbReference type="InterPro" id="IPR019559">
    <property type="entry name" value="Cullin_neddylation_domain"/>
</dbReference>
<dbReference type="InterPro" id="IPR016157">
    <property type="entry name" value="Cullin_CS"/>
</dbReference>
<dbReference type="InterPro" id="IPR059120">
    <property type="entry name" value="Cullin-like_AB"/>
</dbReference>
<dbReference type="GO" id="GO:0010468">
    <property type="term" value="P:regulation of gene expression"/>
    <property type="evidence" value="ECO:0007669"/>
    <property type="project" value="UniProtKB-ARBA"/>
</dbReference>
<dbReference type="GO" id="GO:0006950">
    <property type="term" value="P:response to stress"/>
    <property type="evidence" value="ECO:0007669"/>
    <property type="project" value="UniProtKB-ARBA"/>
</dbReference>
<feature type="region of interest" description="Disordered" evidence="6">
    <location>
        <begin position="1"/>
        <end position="25"/>
    </location>
</feature>
<name>A0A0C2XFE0_AMAMK</name>
<dbReference type="FunFam" id="1.20.1310.10:FF:000002">
    <property type="entry name" value="cullin-3 isoform X1"/>
    <property type="match status" value="1"/>
</dbReference>
<dbReference type="InterPro" id="IPR036317">
    <property type="entry name" value="Cullin_homology_sf"/>
</dbReference>
<dbReference type="GO" id="GO:0006915">
    <property type="term" value="P:apoptotic process"/>
    <property type="evidence" value="ECO:0007669"/>
    <property type="project" value="UniProtKB-ARBA"/>
</dbReference>
<sequence length="785" mass="90334">MATALRSRTKPKIKPPRQLAPEFSSEETWTQLATNIREIQNQNARNLSFEENHRFGYNLVLYRHGEMLYNGLKGLIMENLDTLANEQITPVFPNSGGQDLMQGSQEAELLCKAVTKVHEDHCSNMVKLGQILKYMDRVYTNSAAVPGTWELGRILFREHIMLDSIRTHVINAILNQIRFEREGYVVNRSAIKGSVEVFTGLDSEDGKSTLYELYLEPAIITESESYYKAEGEKLLQLSDASAFLQRVEERYQSEDSRAHHYLSSVTASPLRAILKEHLLSPHIQTVILLPNSGLDVMIDSQKMEDLSRLYHLYSGVPTGLPCLKRALRESILQRGREINRLSVVVDEVDEDRGGGENEEGNSKRKGKIAKIKSANTGASQWVQNVLDLKDKFDTIWKHCWQSDRELESTLDEAYSSFVNMNDKAPEFISLFIDDHLRRGLKGKTDTEVDAVLDKTIIVFRFISEKDIFERYYKNHLAKRLLHNRSVSDDAERGMLAKLKVECGFQFTQKLEGMFHDMKLSDEHMGHYRTYLGRLQSSPPELELSVTIMTATFWPMSQAPPSCRLPPLMTQACNSYQRFYNTRHSGRRLTWLASLGNADVKVRFKSRQHELNVSTYALVILLLFQNLGDGETLSYSDIKEATGIDDLELRRQLQSIACGKYKVLKKHPPGREVKDSDVFHFNEGFQSDLHKIKIAVVSAKVESGEERKETRDRVDEERKHQTDACVVRIMKDRKHMSHNDLINEVTRQLASRFQPEPFNIKKRIENLIEREYLERCDDRKSYNYLA</sequence>
<evidence type="ECO:0000256" key="1">
    <source>
        <dbReference type="ARBA" id="ARBA00006019"/>
    </source>
</evidence>
<dbReference type="SUPFAM" id="SSF46785">
    <property type="entry name" value="Winged helix' DNA-binding domain"/>
    <property type="match status" value="1"/>
</dbReference>
<dbReference type="FunCoup" id="A0A0C2XFE0">
    <property type="interactions" value="591"/>
</dbReference>
<dbReference type="HOGENOM" id="CLU_004747_7_1_1"/>
<dbReference type="SMART" id="SM00182">
    <property type="entry name" value="CULLIN"/>
    <property type="match status" value="1"/>
</dbReference>
<evidence type="ECO:0000256" key="4">
    <source>
        <dbReference type="PROSITE-ProRule" id="PRU00330"/>
    </source>
</evidence>
<dbReference type="InterPro" id="IPR016158">
    <property type="entry name" value="Cullin_homology"/>
</dbReference>
<dbReference type="STRING" id="946122.A0A0C2XFE0"/>
<dbReference type="SUPFAM" id="SSF75632">
    <property type="entry name" value="Cullin homology domain"/>
    <property type="match status" value="1"/>
</dbReference>
<proteinExistence type="inferred from homology"/>
<accession>A0A0C2XFE0</accession>
<evidence type="ECO:0000259" key="7">
    <source>
        <dbReference type="PROSITE" id="PS50069"/>
    </source>
</evidence>
<evidence type="ECO:0000256" key="2">
    <source>
        <dbReference type="ARBA" id="ARBA00022499"/>
    </source>
</evidence>
<dbReference type="Gene3D" id="1.10.10.10">
    <property type="entry name" value="Winged helix-like DNA-binding domain superfamily/Winged helix DNA-binding domain"/>
    <property type="match status" value="1"/>
</dbReference>
<dbReference type="Gene3D" id="3.30.230.130">
    <property type="entry name" value="Cullin, Chain C, Domain 2"/>
    <property type="match status" value="1"/>
</dbReference>
<dbReference type="Gene3D" id="1.20.1310.10">
    <property type="entry name" value="Cullin Repeats"/>
    <property type="match status" value="4"/>
</dbReference>
<dbReference type="EMBL" id="KN818231">
    <property type="protein sequence ID" value="KIL67568.1"/>
    <property type="molecule type" value="Genomic_DNA"/>
</dbReference>
<evidence type="ECO:0000256" key="5">
    <source>
        <dbReference type="RuleBase" id="RU003829"/>
    </source>
</evidence>
<dbReference type="PROSITE" id="PS01256">
    <property type="entry name" value="CULLIN_1"/>
    <property type="match status" value="1"/>
</dbReference>
<evidence type="ECO:0000313" key="9">
    <source>
        <dbReference type="Proteomes" id="UP000054549"/>
    </source>
</evidence>
<reference evidence="8 9" key="1">
    <citation type="submission" date="2014-04" db="EMBL/GenBank/DDBJ databases">
        <title>Evolutionary Origins and Diversification of the Mycorrhizal Mutualists.</title>
        <authorList>
            <consortium name="DOE Joint Genome Institute"/>
            <consortium name="Mycorrhizal Genomics Consortium"/>
            <person name="Kohler A."/>
            <person name="Kuo A."/>
            <person name="Nagy L.G."/>
            <person name="Floudas D."/>
            <person name="Copeland A."/>
            <person name="Barry K.W."/>
            <person name="Cichocki N."/>
            <person name="Veneault-Fourrey C."/>
            <person name="LaButti K."/>
            <person name="Lindquist E.A."/>
            <person name="Lipzen A."/>
            <person name="Lundell T."/>
            <person name="Morin E."/>
            <person name="Murat C."/>
            <person name="Riley R."/>
            <person name="Ohm R."/>
            <person name="Sun H."/>
            <person name="Tunlid A."/>
            <person name="Henrissat B."/>
            <person name="Grigoriev I.V."/>
            <person name="Hibbett D.S."/>
            <person name="Martin F."/>
        </authorList>
    </citation>
    <scope>NUCLEOTIDE SEQUENCE [LARGE SCALE GENOMIC DNA]</scope>
    <source>
        <strain evidence="8 9">Koide BX008</strain>
    </source>
</reference>
<evidence type="ECO:0000313" key="8">
    <source>
        <dbReference type="EMBL" id="KIL67568.1"/>
    </source>
</evidence>
<evidence type="ECO:0000256" key="6">
    <source>
        <dbReference type="SAM" id="MobiDB-lite"/>
    </source>
</evidence>
<dbReference type="SMART" id="SM00884">
    <property type="entry name" value="Cullin_Nedd8"/>
    <property type="match status" value="1"/>
</dbReference>
<dbReference type="InterPro" id="IPR036388">
    <property type="entry name" value="WH-like_DNA-bd_sf"/>
</dbReference>
<keyword evidence="9" id="KW-1185">Reference proteome</keyword>
<dbReference type="GO" id="GO:0007165">
    <property type="term" value="P:signal transduction"/>
    <property type="evidence" value="ECO:0007669"/>
    <property type="project" value="UniProtKB-ARBA"/>
</dbReference>
<dbReference type="SUPFAM" id="SSF74788">
    <property type="entry name" value="Cullin repeat-like"/>
    <property type="match status" value="1"/>
</dbReference>
<dbReference type="GO" id="GO:0000278">
    <property type="term" value="P:mitotic cell cycle"/>
    <property type="evidence" value="ECO:0007669"/>
    <property type="project" value="UniProtKB-ARBA"/>
</dbReference>
<dbReference type="Pfam" id="PF10557">
    <property type="entry name" value="Cullin_Nedd8"/>
    <property type="match status" value="1"/>
</dbReference>
<dbReference type="GO" id="GO:0031461">
    <property type="term" value="C:cullin-RING ubiquitin ligase complex"/>
    <property type="evidence" value="ECO:0007669"/>
    <property type="project" value="InterPro"/>
</dbReference>
<dbReference type="GO" id="GO:0005737">
    <property type="term" value="C:cytoplasm"/>
    <property type="evidence" value="ECO:0007669"/>
    <property type="project" value="UniProtKB-ARBA"/>
</dbReference>